<dbReference type="RefSeq" id="WP_036156741.1">
    <property type="nucleotide sequence ID" value="NZ_AVCX01000003.1"/>
</dbReference>
<evidence type="ECO:0000313" key="2">
    <source>
        <dbReference type="EMBL" id="KGR83505.1"/>
    </source>
</evidence>
<dbReference type="AlphaFoldDB" id="A0A0A3IJ46"/>
<proteinExistence type="predicted"/>
<comment type="caution">
    <text evidence="2">The sequence shown here is derived from an EMBL/GenBank/DDBJ whole genome shotgun (WGS) entry which is preliminary data.</text>
</comment>
<feature type="region of interest" description="Disordered" evidence="1">
    <location>
        <begin position="119"/>
        <end position="141"/>
    </location>
</feature>
<gene>
    <name evidence="2" type="ORF">CD32_16915</name>
</gene>
<organism evidence="2 3">
    <name type="scientific">Lysinibacillus odysseyi 34hs-1 = NBRC 100172</name>
    <dbReference type="NCBI Taxonomy" id="1220589"/>
    <lineage>
        <taxon>Bacteria</taxon>
        <taxon>Bacillati</taxon>
        <taxon>Bacillota</taxon>
        <taxon>Bacilli</taxon>
        <taxon>Bacillales</taxon>
        <taxon>Bacillaceae</taxon>
        <taxon>Lysinibacillus</taxon>
    </lineage>
</organism>
<evidence type="ECO:0000256" key="1">
    <source>
        <dbReference type="SAM" id="MobiDB-lite"/>
    </source>
</evidence>
<reference evidence="2 3" key="1">
    <citation type="submission" date="2014-02" db="EMBL/GenBank/DDBJ databases">
        <title>Draft genome sequence of Lysinibacillus odysseyi NBRC 100172.</title>
        <authorList>
            <person name="Zhang F."/>
            <person name="Wang G."/>
            <person name="Zhang L."/>
        </authorList>
    </citation>
    <scope>NUCLEOTIDE SEQUENCE [LARGE SCALE GENOMIC DNA]</scope>
    <source>
        <strain evidence="2 3">NBRC 100172</strain>
    </source>
</reference>
<accession>A0A0A3IJ46</accession>
<keyword evidence="3" id="KW-1185">Reference proteome</keyword>
<name>A0A0A3IJ46_9BACI</name>
<sequence>MQNETGVIYVAHSTQEMLDKLTEFEEMQVANRMIHIITRDAREFASLKWDAHIRTHETDNWLANLFGGDDDTGLNMIGLSEAEKAEYKRELEEGAIIMYMEGDISFEPEKVHGDLAVKRDESPDFVEQPLSQPRLQRYDEE</sequence>
<evidence type="ECO:0000313" key="3">
    <source>
        <dbReference type="Proteomes" id="UP000030437"/>
    </source>
</evidence>
<dbReference type="STRING" id="1220589.CD32_16915"/>
<protein>
    <submittedName>
        <fullName evidence="2">Uncharacterized protein</fullName>
    </submittedName>
</protein>
<dbReference type="EMBL" id="JPVP01000058">
    <property type="protein sequence ID" value="KGR83505.1"/>
    <property type="molecule type" value="Genomic_DNA"/>
</dbReference>
<dbReference type="Proteomes" id="UP000030437">
    <property type="component" value="Unassembled WGS sequence"/>
</dbReference>